<dbReference type="NCBIfam" id="TIGR00125">
    <property type="entry name" value="cyt_tran_rel"/>
    <property type="match status" value="1"/>
</dbReference>
<dbReference type="AlphaFoldDB" id="A0A1G9BT38"/>
<proteinExistence type="predicted"/>
<evidence type="ECO:0000259" key="1">
    <source>
        <dbReference type="Pfam" id="PF01467"/>
    </source>
</evidence>
<dbReference type="InterPro" id="IPR014729">
    <property type="entry name" value="Rossmann-like_a/b/a_fold"/>
</dbReference>
<dbReference type="Gene3D" id="3.40.50.620">
    <property type="entry name" value="HUPs"/>
    <property type="match status" value="1"/>
</dbReference>
<dbReference type="InterPro" id="IPR004821">
    <property type="entry name" value="Cyt_trans-like"/>
</dbReference>
<feature type="domain" description="NadR/Ttd14 AAA" evidence="2">
    <location>
        <begin position="176"/>
        <end position="303"/>
    </location>
</feature>
<dbReference type="RefSeq" id="WP_092984509.1">
    <property type="nucleotide sequence ID" value="NZ_FNFY01000003.1"/>
</dbReference>
<dbReference type="Proteomes" id="UP000199008">
    <property type="component" value="Unassembled WGS sequence"/>
</dbReference>
<dbReference type="Pfam" id="PF13521">
    <property type="entry name" value="AAA_28"/>
    <property type="match status" value="1"/>
</dbReference>
<dbReference type="InterPro" id="IPR038727">
    <property type="entry name" value="NadR/Ttd14_AAA_dom"/>
</dbReference>
<dbReference type="SUPFAM" id="SSF52540">
    <property type="entry name" value="P-loop containing nucleoside triphosphate hydrolases"/>
    <property type="match status" value="1"/>
</dbReference>
<evidence type="ECO:0000313" key="3">
    <source>
        <dbReference type="EMBL" id="SDK42596.1"/>
    </source>
</evidence>
<keyword evidence="4" id="KW-1185">Reference proteome</keyword>
<dbReference type="InterPro" id="IPR027417">
    <property type="entry name" value="P-loop_NTPase"/>
</dbReference>
<feature type="domain" description="Cytidyltransferase-like" evidence="1">
    <location>
        <begin position="6"/>
        <end position="155"/>
    </location>
</feature>
<gene>
    <name evidence="3" type="ORF">SAMN05216216_10396</name>
</gene>
<organism evidence="3 4">
    <name type="scientific">Lacicoccus qingdaonensis</name>
    <dbReference type="NCBI Taxonomy" id="576118"/>
    <lineage>
        <taxon>Bacteria</taxon>
        <taxon>Bacillati</taxon>
        <taxon>Bacillota</taxon>
        <taxon>Bacilli</taxon>
        <taxon>Bacillales</taxon>
        <taxon>Salinicoccaceae</taxon>
        <taxon>Lacicoccus</taxon>
    </lineage>
</organism>
<name>A0A1G9BT38_9BACL</name>
<reference evidence="4" key="1">
    <citation type="submission" date="2016-10" db="EMBL/GenBank/DDBJ databases">
        <authorList>
            <person name="Varghese N."/>
            <person name="Submissions S."/>
        </authorList>
    </citation>
    <scope>NUCLEOTIDE SEQUENCE [LARGE SCALE GENOMIC DNA]</scope>
    <source>
        <strain evidence="4">CGMCC 1.8895</strain>
    </source>
</reference>
<evidence type="ECO:0000313" key="4">
    <source>
        <dbReference type="Proteomes" id="UP000199008"/>
    </source>
</evidence>
<sequence length="351" mass="40659">MKSLGVYFGTFAPCHVGHFEQIIRAKRENDHALVIVSGYDGDRGDEHEMNLNHRVKAMRQLCAGDENVTVLKLDETDIPRYPKGWKLWLERMSEIISGNMPYPFEDMEDLTFYVGEEEYIDPLKDFYSKSWKNVSTNVTLVDRQVLKISGTNIRESALINWDYVTRPFRRFFVQNVLVIGAPDTGKSKLVQDLARRYSTSYSVEYKKDYQIEHQVRPDELDVKDFHAIGIGQFDMNRKNIHSPATRKVFFADTDVMTAKVMTKLSDSNDASSRLYDVFDYYIQLQNWSLILLLPPADDAEYDNIVYKALRKEIENNDLMNLTHELGGTSYKDIYQEAHSLVDKMLADGKDN</sequence>
<dbReference type="OrthoDB" id="9802794at2"/>
<dbReference type="Gene3D" id="3.40.50.300">
    <property type="entry name" value="P-loop containing nucleotide triphosphate hydrolases"/>
    <property type="match status" value="1"/>
</dbReference>
<protein>
    <submittedName>
        <fullName evidence="3">Transcriptional regulator</fullName>
    </submittedName>
</protein>
<dbReference type="PANTHER" id="PTHR37512:SF1">
    <property type="entry name" value="NADR_TTD14 AAA DOMAIN-CONTAINING PROTEIN"/>
    <property type="match status" value="1"/>
</dbReference>
<dbReference type="STRING" id="576118.SAMN05216216_10396"/>
<dbReference type="GO" id="GO:0003824">
    <property type="term" value="F:catalytic activity"/>
    <property type="evidence" value="ECO:0007669"/>
    <property type="project" value="InterPro"/>
</dbReference>
<dbReference type="PANTHER" id="PTHR37512">
    <property type="entry name" value="TRIFUNCTIONAL NAD BIOSYNTHESIS/REGULATOR PROTEIN NADR"/>
    <property type="match status" value="1"/>
</dbReference>
<dbReference type="InterPro" id="IPR052735">
    <property type="entry name" value="NAD_biosynth-regulator"/>
</dbReference>
<dbReference type="EMBL" id="FNFY01000003">
    <property type="protein sequence ID" value="SDK42596.1"/>
    <property type="molecule type" value="Genomic_DNA"/>
</dbReference>
<evidence type="ECO:0000259" key="2">
    <source>
        <dbReference type="Pfam" id="PF13521"/>
    </source>
</evidence>
<dbReference type="Pfam" id="PF01467">
    <property type="entry name" value="CTP_transf_like"/>
    <property type="match status" value="1"/>
</dbReference>
<accession>A0A1G9BT38</accession>
<dbReference type="SUPFAM" id="SSF52374">
    <property type="entry name" value="Nucleotidylyl transferase"/>
    <property type="match status" value="1"/>
</dbReference>